<reference evidence="3" key="1">
    <citation type="journal article" date="2022" name="bioRxiv">
        <title>Sequencing and chromosome-scale assembly of the giantPleurodeles waltlgenome.</title>
        <authorList>
            <person name="Brown T."/>
            <person name="Elewa A."/>
            <person name="Iarovenko S."/>
            <person name="Subramanian E."/>
            <person name="Araus A.J."/>
            <person name="Petzold A."/>
            <person name="Susuki M."/>
            <person name="Suzuki K.-i.T."/>
            <person name="Hayashi T."/>
            <person name="Toyoda A."/>
            <person name="Oliveira C."/>
            <person name="Osipova E."/>
            <person name="Leigh N.D."/>
            <person name="Simon A."/>
            <person name="Yun M.H."/>
        </authorList>
    </citation>
    <scope>NUCLEOTIDE SEQUENCE</scope>
    <source>
        <strain evidence="3">20211129_DDA</strain>
        <tissue evidence="3">Liver</tissue>
    </source>
</reference>
<dbReference type="EMBL" id="JANPWB010000009">
    <property type="protein sequence ID" value="KAJ1152879.1"/>
    <property type="molecule type" value="Genomic_DNA"/>
</dbReference>
<evidence type="ECO:0000256" key="1">
    <source>
        <dbReference type="SAM" id="Coils"/>
    </source>
</evidence>
<dbReference type="AlphaFoldDB" id="A0AAV7RJ72"/>
<dbReference type="Proteomes" id="UP001066276">
    <property type="component" value="Chromosome 5"/>
</dbReference>
<organism evidence="3 4">
    <name type="scientific">Pleurodeles waltl</name>
    <name type="common">Iberian ribbed newt</name>
    <dbReference type="NCBI Taxonomy" id="8319"/>
    <lineage>
        <taxon>Eukaryota</taxon>
        <taxon>Metazoa</taxon>
        <taxon>Chordata</taxon>
        <taxon>Craniata</taxon>
        <taxon>Vertebrata</taxon>
        <taxon>Euteleostomi</taxon>
        <taxon>Amphibia</taxon>
        <taxon>Batrachia</taxon>
        <taxon>Caudata</taxon>
        <taxon>Salamandroidea</taxon>
        <taxon>Salamandridae</taxon>
        <taxon>Pleurodelinae</taxon>
        <taxon>Pleurodeles</taxon>
    </lineage>
</organism>
<evidence type="ECO:0000256" key="2">
    <source>
        <dbReference type="SAM" id="MobiDB-lite"/>
    </source>
</evidence>
<evidence type="ECO:0000313" key="3">
    <source>
        <dbReference type="EMBL" id="KAJ1152879.1"/>
    </source>
</evidence>
<evidence type="ECO:0000313" key="4">
    <source>
        <dbReference type="Proteomes" id="UP001066276"/>
    </source>
</evidence>
<gene>
    <name evidence="3" type="ORF">NDU88_005653</name>
</gene>
<accession>A0AAV7RJ72</accession>
<sequence>MFVLPTLSDMAPDLLQQRQHDTVECSMKLMRTLINRAKHKLELLANQIKDFEDVLEPDAKKEVKKALKEIELKIEKHEKKVQVKKTKKFSQDKIDYETGRIYTLAKKYDTLYRRHTMEKVLEKGVLNPQELVLGNKNCLVGATKLDFPGELQLLKIQTRNMGRREQDKAVPRTNAQENPKGRG</sequence>
<name>A0AAV7RJ72_PLEWA</name>
<feature type="coiled-coil region" evidence="1">
    <location>
        <begin position="34"/>
        <end position="87"/>
    </location>
</feature>
<comment type="caution">
    <text evidence="3">The sequence shown here is derived from an EMBL/GenBank/DDBJ whole genome shotgun (WGS) entry which is preliminary data.</text>
</comment>
<protein>
    <submittedName>
        <fullName evidence="3">Uncharacterized protein</fullName>
    </submittedName>
</protein>
<proteinExistence type="predicted"/>
<keyword evidence="1" id="KW-0175">Coiled coil</keyword>
<keyword evidence="4" id="KW-1185">Reference proteome</keyword>
<feature type="region of interest" description="Disordered" evidence="2">
    <location>
        <begin position="159"/>
        <end position="183"/>
    </location>
</feature>